<dbReference type="RefSeq" id="WP_166009851.1">
    <property type="nucleotide sequence ID" value="NZ_CP049801.1"/>
</dbReference>
<sequence>MDALSQVFEDIHLKQTQYLYLEAQGQWAFESEHQSAMITHIVLFGTAYVHFEGQASVLLNTGDMMIIPSGIKHHCSSHMVHQLVEPLKIEALFQGLREDPIQVGQHDTNQVENKSLIFTIKTQIDSIMAGPLIQALPTYLHIKSALNAQEPEWLRIGLYFVANETTHKQPGRHKIMDHVVSIMLIECVREYINEINDENNWLNALTHPELANAFSAIHSQPEQAWTVEKLAERCFMSRSKFANLFHEIVGEPPLAYLKQHRLRLASQYLRTGQLSIQQIAHHVGYSSETAFSQTFKKYFQLSPSQYRQLHYAQQSN</sequence>
<dbReference type="AlphaFoldDB" id="A0A6G8RVL0"/>
<dbReference type="GO" id="GO:0043565">
    <property type="term" value="F:sequence-specific DNA binding"/>
    <property type="evidence" value="ECO:0007669"/>
    <property type="project" value="InterPro"/>
</dbReference>
<dbReference type="PANTHER" id="PTHR46796:SF7">
    <property type="entry name" value="ARAC FAMILY TRANSCRIPTIONAL REGULATOR"/>
    <property type="match status" value="1"/>
</dbReference>
<reference evidence="6 7" key="1">
    <citation type="submission" date="2020-03" db="EMBL/GenBank/DDBJ databases">
        <authorList>
            <person name="Zhu W."/>
        </authorList>
    </citation>
    <scope>NUCLEOTIDE SEQUENCE [LARGE SCALE GENOMIC DNA]</scope>
    <source>
        <strain evidence="6 7">323-1</strain>
    </source>
</reference>
<dbReference type="SUPFAM" id="SSF51215">
    <property type="entry name" value="Regulatory protein AraC"/>
    <property type="match status" value="1"/>
</dbReference>
<dbReference type="Pfam" id="PF12852">
    <property type="entry name" value="Cupin_6"/>
    <property type="match status" value="1"/>
</dbReference>
<dbReference type="InterPro" id="IPR018062">
    <property type="entry name" value="HTH_AraC-typ_CS"/>
</dbReference>
<dbReference type="Pfam" id="PF12833">
    <property type="entry name" value="HTH_18"/>
    <property type="match status" value="1"/>
</dbReference>
<keyword evidence="3" id="KW-0010">Activator</keyword>
<dbReference type="SMART" id="SM00342">
    <property type="entry name" value="HTH_ARAC"/>
    <property type="match status" value="1"/>
</dbReference>
<keyword evidence="7" id="KW-1185">Reference proteome</keyword>
<evidence type="ECO:0000256" key="4">
    <source>
        <dbReference type="ARBA" id="ARBA00023163"/>
    </source>
</evidence>
<dbReference type="Proteomes" id="UP000502297">
    <property type="component" value="Chromosome"/>
</dbReference>
<proteinExistence type="predicted"/>
<dbReference type="EMBL" id="CP049801">
    <property type="protein sequence ID" value="QIO05982.1"/>
    <property type="molecule type" value="Genomic_DNA"/>
</dbReference>
<feature type="domain" description="HTH araC/xylS-type" evidence="5">
    <location>
        <begin position="211"/>
        <end position="309"/>
    </location>
</feature>
<evidence type="ECO:0000313" key="7">
    <source>
        <dbReference type="Proteomes" id="UP000502297"/>
    </source>
</evidence>
<dbReference type="InterPro" id="IPR020449">
    <property type="entry name" value="Tscrpt_reg_AraC-type_HTH"/>
</dbReference>
<accession>A0A6G8RVL0</accession>
<evidence type="ECO:0000313" key="6">
    <source>
        <dbReference type="EMBL" id="QIO05982.1"/>
    </source>
</evidence>
<dbReference type="PRINTS" id="PR00032">
    <property type="entry name" value="HTHARAC"/>
</dbReference>
<name>A0A6G8RVL0_9GAMM</name>
<dbReference type="KEGG" id="asha:G8E00_08475"/>
<gene>
    <name evidence="6" type="ORF">G8E00_08475</name>
</gene>
<dbReference type="PANTHER" id="PTHR46796">
    <property type="entry name" value="HTH-TYPE TRANSCRIPTIONAL ACTIVATOR RHAS-RELATED"/>
    <property type="match status" value="1"/>
</dbReference>
<keyword evidence="4" id="KW-0804">Transcription</keyword>
<evidence type="ECO:0000256" key="1">
    <source>
        <dbReference type="ARBA" id="ARBA00023015"/>
    </source>
</evidence>
<evidence type="ECO:0000256" key="2">
    <source>
        <dbReference type="ARBA" id="ARBA00023125"/>
    </source>
</evidence>
<dbReference type="GO" id="GO:0003700">
    <property type="term" value="F:DNA-binding transcription factor activity"/>
    <property type="evidence" value="ECO:0007669"/>
    <property type="project" value="InterPro"/>
</dbReference>
<dbReference type="PROSITE" id="PS01124">
    <property type="entry name" value="HTH_ARAC_FAMILY_2"/>
    <property type="match status" value="1"/>
</dbReference>
<protein>
    <submittedName>
        <fullName evidence="6">AraC family transcriptional regulator</fullName>
    </submittedName>
</protein>
<keyword evidence="2" id="KW-0238">DNA-binding</keyword>
<dbReference type="InterPro" id="IPR018060">
    <property type="entry name" value="HTH_AraC"/>
</dbReference>
<evidence type="ECO:0000259" key="5">
    <source>
        <dbReference type="PROSITE" id="PS01124"/>
    </source>
</evidence>
<dbReference type="SUPFAM" id="SSF46689">
    <property type="entry name" value="Homeodomain-like"/>
    <property type="match status" value="2"/>
</dbReference>
<dbReference type="PROSITE" id="PS00041">
    <property type="entry name" value="HTH_ARAC_FAMILY_1"/>
    <property type="match status" value="1"/>
</dbReference>
<dbReference type="InterPro" id="IPR032783">
    <property type="entry name" value="AraC_lig"/>
</dbReference>
<evidence type="ECO:0000256" key="3">
    <source>
        <dbReference type="ARBA" id="ARBA00023159"/>
    </source>
</evidence>
<dbReference type="InterPro" id="IPR050204">
    <property type="entry name" value="AraC_XylS_family_regulators"/>
</dbReference>
<organism evidence="6 7">
    <name type="scientific">Acinetobacter shaoyimingii</name>
    <dbReference type="NCBI Taxonomy" id="2715164"/>
    <lineage>
        <taxon>Bacteria</taxon>
        <taxon>Pseudomonadati</taxon>
        <taxon>Pseudomonadota</taxon>
        <taxon>Gammaproteobacteria</taxon>
        <taxon>Moraxellales</taxon>
        <taxon>Moraxellaceae</taxon>
        <taxon>Acinetobacter</taxon>
    </lineage>
</organism>
<dbReference type="InterPro" id="IPR009057">
    <property type="entry name" value="Homeodomain-like_sf"/>
</dbReference>
<dbReference type="InterPro" id="IPR037923">
    <property type="entry name" value="HTH-like"/>
</dbReference>
<keyword evidence="1" id="KW-0805">Transcription regulation</keyword>
<dbReference type="Gene3D" id="1.10.10.60">
    <property type="entry name" value="Homeodomain-like"/>
    <property type="match status" value="2"/>
</dbReference>